<evidence type="ECO:0000313" key="5">
    <source>
        <dbReference type="EMBL" id="RLL63025.1"/>
    </source>
</evidence>
<dbReference type="InterPro" id="IPR010016">
    <property type="entry name" value="PxpB"/>
</dbReference>
<dbReference type="AlphaFoldDB" id="A0A421BL88"/>
<dbReference type="SMART" id="SM00796">
    <property type="entry name" value="AHS1"/>
    <property type="match status" value="1"/>
</dbReference>
<sequence length="261" mass="27080">MRRFWPRRARSREAAMTEDAPLSPELLPAGPDGIELRFARRPEPAAMAAVQVLAAEIAAAPPEGLRELVPGLVSVLLRLDPGTVAAVGPGLLARARAIAATRPALPAPTRRWTIPAAFGGAEGPDLAAVAARLGQSEAAAAAEICAAELRVLTIGFAPGQPYIGLLPEAWNLPRLPELTPSVPAGALVVAVRQLVLFGAASATGWRQVAQVAFRPFRPDRAEPMPLRAGDAIRFAAAPADQIATLAGDPQGLGGARLEVLA</sequence>
<dbReference type="GO" id="GO:0005524">
    <property type="term" value="F:ATP binding"/>
    <property type="evidence" value="ECO:0007669"/>
    <property type="project" value="UniProtKB-KW"/>
</dbReference>
<protein>
    <submittedName>
        <fullName evidence="5">Carboxyltransferase domain-containing protein</fullName>
    </submittedName>
</protein>
<evidence type="ECO:0000256" key="3">
    <source>
        <dbReference type="ARBA" id="ARBA00022840"/>
    </source>
</evidence>
<dbReference type="EMBL" id="RCHI01000017">
    <property type="protein sequence ID" value="RLL63025.1"/>
    <property type="molecule type" value="Genomic_DNA"/>
</dbReference>
<accession>A0A421BL88</accession>
<keyword evidence="1" id="KW-0547">Nucleotide-binding</keyword>
<evidence type="ECO:0000256" key="1">
    <source>
        <dbReference type="ARBA" id="ARBA00022741"/>
    </source>
</evidence>
<gene>
    <name evidence="5" type="ORF">DYS74_15465</name>
</gene>
<organism evidence="5 6">
    <name type="scientific">Paenirhodobacter hankyongi</name>
    <dbReference type="NCBI Taxonomy" id="2294033"/>
    <lineage>
        <taxon>Bacteria</taxon>
        <taxon>Pseudomonadati</taxon>
        <taxon>Pseudomonadota</taxon>
        <taxon>Alphaproteobacteria</taxon>
        <taxon>Rhodobacterales</taxon>
        <taxon>Rhodobacter group</taxon>
        <taxon>Paenirhodobacter</taxon>
    </lineage>
</organism>
<proteinExistence type="predicted"/>
<dbReference type="Pfam" id="PF02682">
    <property type="entry name" value="CT_C_D"/>
    <property type="match status" value="1"/>
</dbReference>
<dbReference type="Gene3D" id="2.40.100.10">
    <property type="entry name" value="Cyclophilin-like"/>
    <property type="match status" value="1"/>
</dbReference>
<reference evidence="5 6" key="1">
    <citation type="submission" date="2018-10" db="EMBL/GenBank/DDBJ databases">
        <title>Rhodobacter sp . BO-81.</title>
        <authorList>
            <person name="Im W.T."/>
        </authorList>
    </citation>
    <scope>NUCLEOTIDE SEQUENCE [LARGE SCALE GENOMIC DNA]</scope>
    <source>
        <strain evidence="5 6">BO-81</strain>
    </source>
</reference>
<comment type="caution">
    <text evidence="5">The sequence shown here is derived from an EMBL/GenBank/DDBJ whole genome shotgun (WGS) entry which is preliminary data.</text>
</comment>
<evidence type="ECO:0000259" key="4">
    <source>
        <dbReference type="SMART" id="SM00796"/>
    </source>
</evidence>
<dbReference type="SUPFAM" id="SSF50891">
    <property type="entry name" value="Cyclophilin-like"/>
    <property type="match status" value="1"/>
</dbReference>
<feature type="domain" description="Carboxyltransferase" evidence="4">
    <location>
        <begin position="24"/>
        <end position="226"/>
    </location>
</feature>
<evidence type="ECO:0000256" key="2">
    <source>
        <dbReference type="ARBA" id="ARBA00022801"/>
    </source>
</evidence>
<evidence type="ECO:0000313" key="6">
    <source>
        <dbReference type="Proteomes" id="UP000279673"/>
    </source>
</evidence>
<name>A0A421BL88_9RHOB</name>
<dbReference type="GO" id="GO:0016787">
    <property type="term" value="F:hydrolase activity"/>
    <property type="evidence" value="ECO:0007669"/>
    <property type="project" value="UniProtKB-KW"/>
</dbReference>
<dbReference type="PANTHER" id="PTHR34698:SF2">
    <property type="entry name" value="5-OXOPROLINASE SUBUNIT B"/>
    <property type="match status" value="1"/>
</dbReference>
<dbReference type="InterPro" id="IPR003833">
    <property type="entry name" value="CT_C_D"/>
</dbReference>
<keyword evidence="6" id="KW-1185">Reference proteome</keyword>
<dbReference type="Gene3D" id="3.30.1360.40">
    <property type="match status" value="1"/>
</dbReference>
<dbReference type="SUPFAM" id="SSF160467">
    <property type="entry name" value="PH0987 N-terminal domain-like"/>
    <property type="match status" value="1"/>
</dbReference>
<dbReference type="Proteomes" id="UP000279673">
    <property type="component" value="Unassembled WGS sequence"/>
</dbReference>
<dbReference type="PANTHER" id="PTHR34698">
    <property type="entry name" value="5-OXOPROLINASE SUBUNIT B"/>
    <property type="match status" value="1"/>
</dbReference>
<keyword evidence="2" id="KW-0378">Hydrolase</keyword>
<dbReference type="InterPro" id="IPR029000">
    <property type="entry name" value="Cyclophilin-like_dom_sf"/>
</dbReference>
<keyword evidence="3" id="KW-0067">ATP-binding</keyword>
<keyword evidence="5" id="KW-0808">Transferase</keyword>
<dbReference type="GO" id="GO:0016740">
    <property type="term" value="F:transferase activity"/>
    <property type="evidence" value="ECO:0007669"/>
    <property type="project" value="UniProtKB-KW"/>
</dbReference>